<organism evidence="6">
    <name type="scientific">Oryza brachyantha</name>
    <name type="common">malo sina</name>
    <dbReference type="NCBI Taxonomy" id="4533"/>
    <lineage>
        <taxon>Eukaryota</taxon>
        <taxon>Viridiplantae</taxon>
        <taxon>Streptophyta</taxon>
        <taxon>Embryophyta</taxon>
        <taxon>Tracheophyta</taxon>
        <taxon>Spermatophyta</taxon>
        <taxon>Magnoliopsida</taxon>
        <taxon>Liliopsida</taxon>
        <taxon>Poales</taxon>
        <taxon>Poaceae</taxon>
        <taxon>BOP clade</taxon>
        <taxon>Oryzoideae</taxon>
        <taxon>Oryzeae</taxon>
        <taxon>Oryzinae</taxon>
        <taxon>Oryza</taxon>
    </lineage>
</organism>
<dbReference type="Proteomes" id="UP000006038">
    <property type="component" value="Chromosome 7"/>
</dbReference>
<dbReference type="CDD" id="cd16649">
    <property type="entry name" value="mRING-HC-C3HC5_CGRF1-like"/>
    <property type="match status" value="1"/>
</dbReference>
<dbReference type="PANTHER" id="PTHR42647:SF31">
    <property type="entry name" value="RING-TYPE DOMAIN-CONTAINING PROTEIN"/>
    <property type="match status" value="1"/>
</dbReference>
<reference evidence="6" key="1">
    <citation type="journal article" date="2013" name="Nat. Commun.">
        <title>Whole-genome sequencing of Oryza brachyantha reveals mechanisms underlying Oryza genome evolution.</title>
        <authorList>
            <person name="Chen J."/>
            <person name="Huang Q."/>
            <person name="Gao D."/>
            <person name="Wang J."/>
            <person name="Lang Y."/>
            <person name="Liu T."/>
            <person name="Li B."/>
            <person name="Bai Z."/>
            <person name="Luis Goicoechea J."/>
            <person name="Liang C."/>
            <person name="Chen C."/>
            <person name="Zhang W."/>
            <person name="Sun S."/>
            <person name="Liao Y."/>
            <person name="Zhang X."/>
            <person name="Yang L."/>
            <person name="Song C."/>
            <person name="Wang M."/>
            <person name="Shi J."/>
            <person name="Liu G."/>
            <person name="Liu J."/>
            <person name="Zhou H."/>
            <person name="Zhou W."/>
            <person name="Yu Q."/>
            <person name="An N."/>
            <person name="Chen Y."/>
            <person name="Cai Q."/>
            <person name="Wang B."/>
            <person name="Liu B."/>
            <person name="Min J."/>
            <person name="Huang Y."/>
            <person name="Wu H."/>
            <person name="Li Z."/>
            <person name="Zhang Y."/>
            <person name="Yin Y."/>
            <person name="Song W."/>
            <person name="Jiang J."/>
            <person name="Jackson S.A."/>
            <person name="Wing R.A."/>
            <person name="Wang J."/>
            <person name="Chen M."/>
        </authorList>
    </citation>
    <scope>NUCLEOTIDE SEQUENCE [LARGE SCALE GENOMIC DNA]</scope>
    <source>
        <strain evidence="6">cv. IRGC 101232</strain>
    </source>
</reference>
<evidence type="ECO:0000259" key="5">
    <source>
        <dbReference type="PROSITE" id="PS50089"/>
    </source>
</evidence>
<dbReference type="eggNOG" id="KOG1100">
    <property type="taxonomic scope" value="Eukaryota"/>
</dbReference>
<sequence length="216" mass="23780">MENPNCGHESHQPSGQQNIISSTSLADVVPGNHMNGSGQVNSPTVAFLEQHRLHLDRVLQTHMSLQNTTLSTIMDSMIKDAVKEKDEEIAHLHIALNQVQDFIRNLEQTIDDAIRFARQSILYVNWLLPKLDDSGSSGSSNEVDHTGSNQEVEIDEMNAVETTHPSLICKVCNSHSACMLILPCHHLCVCNSCGTHLTTCPICNSAKEGLLEARFS</sequence>
<keyword evidence="3" id="KW-0862">Zinc</keyword>
<evidence type="ECO:0000256" key="1">
    <source>
        <dbReference type="ARBA" id="ARBA00022723"/>
    </source>
</evidence>
<keyword evidence="1" id="KW-0479">Metal-binding</keyword>
<keyword evidence="7" id="KW-1185">Reference proteome</keyword>
<dbReference type="GO" id="GO:0004842">
    <property type="term" value="F:ubiquitin-protein transferase activity"/>
    <property type="evidence" value="ECO:0007669"/>
    <property type="project" value="TreeGrafter"/>
</dbReference>
<evidence type="ECO:0000313" key="6">
    <source>
        <dbReference type="EnsemblPlants" id="OB07G17240.1"/>
    </source>
</evidence>
<dbReference type="OMA" id="GCKGCGD"/>
<evidence type="ECO:0000256" key="3">
    <source>
        <dbReference type="ARBA" id="ARBA00022833"/>
    </source>
</evidence>
<reference evidence="6" key="2">
    <citation type="submission" date="2013-04" db="UniProtKB">
        <authorList>
            <consortium name="EnsemblPlants"/>
        </authorList>
    </citation>
    <scope>IDENTIFICATION</scope>
</reference>
<dbReference type="InterPro" id="IPR013083">
    <property type="entry name" value="Znf_RING/FYVE/PHD"/>
</dbReference>
<dbReference type="PANTHER" id="PTHR42647">
    <property type="entry name" value="SBP (S-RIBONUCLEASE BINDING PROTEIN) FAMILY PROTEIN"/>
    <property type="match status" value="1"/>
</dbReference>
<dbReference type="InterPro" id="IPR001841">
    <property type="entry name" value="Znf_RING"/>
</dbReference>
<dbReference type="GO" id="GO:0008270">
    <property type="term" value="F:zinc ion binding"/>
    <property type="evidence" value="ECO:0007669"/>
    <property type="project" value="UniProtKB-KW"/>
</dbReference>
<dbReference type="Pfam" id="PF13920">
    <property type="entry name" value="zf-C3HC4_3"/>
    <property type="match status" value="1"/>
</dbReference>
<dbReference type="STRING" id="4533.J3MJZ2"/>
<dbReference type="EnsemblPlants" id="OB07G17240.1">
    <property type="protein sequence ID" value="OB07G17240.1"/>
    <property type="gene ID" value="OB07G17240"/>
</dbReference>
<proteinExistence type="predicted"/>
<protein>
    <recommendedName>
        <fullName evidence="5">RING-type domain-containing protein</fullName>
    </recommendedName>
</protein>
<name>J3MJZ2_ORYBR</name>
<dbReference type="PROSITE" id="PS50089">
    <property type="entry name" value="ZF_RING_2"/>
    <property type="match status" value="1"/>
</dbReference>
<accession>J3MJZ2</accession>
<feature type="domain" description="RING-type" evidence="5">
    <location>
        <begin position="169"/>
        <end position="204"/>
    </location>
</feature>
<evidence type="ECO:0000256" key="2">
    <source>
        <dbReference type="ARBA" id="ARBA00022771"/>
    </source>
</evidence>
<evidence type="ECO:0000313" key="7">
    <source>
        <dbReference type="Proteomes" id="UP000006038"/>
    </source>
</evidence>
<dbReference type="AlphaFoldDB" id="J3MJZ2"/>
<dbReference type="Gramene" id="OB07G17240.1">
    <property type="protein sequence ID" value="OB07G17240.1"/>
    <property type="gene ID" value="OB07G17240"/>
</dbReference>
<keyword evidence="2 4" id="KW-0863">Zinc-finger</keyword>
<dbReference type="Gene3D" id="3.30.40.10">
    <property type="entry name" value="Zinc/RING finger domain, C3HC4 (zinc finger)"/>
    <property type="match status" value="1"/>
</dbReference>
<dbReference type="HOGENOM" id="CLU_038018_5_0_1"/>
<evidence type="ECO:0000256" key="4">
    <source>
        <dbReference type="PROSITE-ProRule" id="PRU00175"/>
    </source>
</evidence>